<dbReference type="EMBL" id="LUGG01000001">
    <property type="protein sequence ID" value="OBZ80077.1"/>
    <property type="molecule type" value="Genomic_DNA"/>
</dbReference>
<reference evidence="2 3" key="1">
    <citation type="submission" date="2016-03" db="EMBL/GenBank/DDBJ databases">
        <title>Whole genome sequencing of Grifola frondosa 9006-11.</title>
        <authorList>
            <person name="Min B."/>
            <person name="Park H."/>
            <person name="Kim J.-G."/>
            <person name="Cho H."/>
            <person name="Oh Y.-L."/>
            <person name="Kong W.-S."/>
            <person name="Choi I.-G."/>
        </authorList>
    </citation>
    <scope>NUCLEOTIDE SEQUENCE [LARGE SCALE GENOMIC DNA]</scope>
    <source>
        <strain evidence="2 3">9006-11</strain>
    </source>
</reference>
<keyword evidence="3" id="KW-1185">Reference proteome</keyword>
<evidence type="ECO:0000313" key="3">
    <source>
        <dbReference type="Proteomes" id="UP000092993"/>
    </source>
</evidence>
<comment type="caution">
    <text evidence="2">The sequence shown here is derived from an EMBL/GenBank/DDBJ whole genome shotgun (WGS) entry which is preliminary data.</text>
</comment>
<dbReference type="AlphaFoldDB" id="A0A1C7MTJ1"/>
<name>A0A1C7MTJ1_GRIFR</name>
<dbReference type="Proteomes" id="UP000092993">
    <property type="component" value="Unassembled WGS sequence"/>
</dbReference>
<evidence type="ECO:0000313" key="2">
    <source>
        <dbReference type="EMBL" id="OBZ80077.1"/>
    </source>
</evidence>
<sequence>MSSSRLHNTPAPVGRGTVHPAGGGQLSIDPSADNEKSTMYGSVTSSLTAFNTSTAAVQNAA</sequence>
<accession>A0A1C7MTJ1</accession>
<gene>
    <name evidence="2" type="ORF">A0H81_00390</name>
</gene>
<feature type="region of interest" description="Disordered" evidence="1">
    <location>
        <begin position="1"/>
        <end position="38"/>
    </location>
</feature>
<evidence type="ECO:0000256" key="1">
    <source>
        <dbReference type="SAM" id="MobiDB-lite"/>
    </source>
</evidence>
<protein>
    <submittedName>
        <fullName evidence="2">Uncharacterized protein</fullName>
    </submittedName>
</protein>
<proteinExistence type="predicted"/>
<organism evidence="2 3">
    <name type="scientific">Grifola frondosa</name>
    <name type="common">Maitake</name>
    <name type="synonym">Polyporus frondosus</name>
    <dbReference type="NCBI Taxonomy" id="5627"/>
    <lineage>
        <taxon>Eukaryota</taxon>
        <taxon>Fungi</taxon>
        <taxon>Dikarya</taxon>
        <taxon>Basidiomycota</taxon>
        <taxon>Agaricomycotina</taxon>
        <taxon>Agaricomycetes</taxon>
        <taxon>Polyporales</taxon>
        <taxon>Grifolaceae</taxon>
        <taxon>Grifola</taxon>
    </lineage>
</organism>